<protein>
    <submittedName>
        <fullName evidence="8">YihY/virulence factor BrkB family protein</fullName>
    </submittedName>
</protein>
<evidence type="ECO:0000256" key="3">
    <source>
        <dbReference type="ARBA" id="ARBA00022692"/>
    </source>
</evidence>
<keyword evidence="3 7" id="KW-0812">Transmembrane</keyword>
<dbReference type="RefSeq" id="WP_121689308.1">
    <property type="nucleotide sequence ID" value="NZ_RCUY01000014.1"/>
</dbReference>
<feature type="compositionally biased region" description="Basic and acidic residues" evidence="6">
    <location>
        <begin position="13"/>
        <end position="29"/>
    </location>
</feature>
<dbReference type="PANTHER" id="PTHR30213:SF1">
    <property type="entry name" value="INNER MEMBRANE PROTEIN YHJD"/>
    <property type="match status" value="1"/>
</dbReference>
<feature type="transmembrane region" description="Helical" evidence="7">
    <location>
        <begin position="150"/>
        <end position="170"/>
    </location>
</feature>
<comment type="subcellular location">
    <subcellularLocation>
        <location evidence="1">Cell membrane</location>
        <topology evidence="1">Multi-pass membrane protein</topology>
    </subcellularLocation>
</comment>
<evidence type="ECO:0000313" key="8">
    <source>
        <dbReference type="EMBL" id="RLP79866.1"/>
    </source>
</evidence>
<evidence type="ECO:0000256" key="6">
    <source>
        <dbReference type="SAM" id="MobiDB-lite"/>
    </source>
</evidence>
<dbReference type="Pfam" id="PF03631">
    <property type="entry name" value="Virul_fac_BrkB"/>
    <property type="match status" value="1"/>
</dbReference>
<evidence type="ECO:0000313" key="9">
    <source>
        <dbReference type="Proteomes" id="UP000269438"/>
    </source>
</evidence>
<evidence type="ECO:0000256" key="7">
    <source>
        <dbReference type="SAM" id="Phobius"/>
    </source>
</evidence>
<keyword evidence="4 7" id="KW-1133">Transmembrane helix</keyword>
<dbReference type="InterPro" id="IPR017039">
    <property type="entry name" value="Virul_fac_BrkB"/>
</dbReference>
<keyword evidence="2" id="KW-1003">Cell membrane</keyword>
<dbReference type="OrthoDB" id="3229302at2"/>
<reference evidence="8 9" key="1">
    <citation type="submission" date="2018-10" db="EMBL/GenBank/DDBJ databases">
        <authorList>
            <person name="Li J."/>
        </authorList>
    </citation>
    <scope>NUCLEOTIDE SEQUENCE [LARGE SCALE GENOMIC DNA]</scope>
    <source>
        <strain evidence="8 9">JCM 11654</strain>
    </source>
</reference>
<dbReference type="AlphaFoldDB" id="A0A3L7AHA9"/>
<feature type="transmembrane region" description="Helical" evidence="7">
    <location>
        <begin position="309"/>
        <end position="334"/>
    </location>
</feature>
<organism evidence="8 9">
    <name type="scientific">Mycetocola lacteus</name>
    <dbReference type="NCBI Taxonomy" id="76637"/>
    <lineage>
        <taxon>Bacteria</taxon>
        <taxon>Bacillati</taxon>
        <taxon>Actinomycetota</taxon>
        <taxon>Actinomycetes</taxon>
        <taxon>Micrococcales</taxon>
        <taxon>Microbacteriaceae</taxon>
        <taxon>Mycetocola</taxon>
    </lineage>
</organism>
<evidence type="ECO:0000256" key="4">
    <source>
        <dbReference type="ARBA" id="ARBA00022989"/>
    </source>
</evidence>
<feature type="compositionally biased region" description="Basic residues" evidence="6">
    <location>
        <begin position="1"/>
        <end position="10"/>
    </location>
</feature>
<keyword evidence="5 7" id="KW-0472">Membrane</keyword>
<feature type="transmembrane region" description="Helical" evidence="7">
    <location>
        <begin position="237"/>
        <end position="262"/>
    </location>
</feature>
<proteinExistence type="predicted"/>
<feature type="transmembrane region" description="Helical" evidence="7">
    <location>
        <begin position="274"/>
        <end position="297"/>
    </location>
</feature>
<keyword evidence="9" id="KW-1185">Reference proteome</keyword>
<dbReference type="Proteomes" id="UP000269438">
    <property type="component" value="Unassembled WGS sequence"/>
</dbReference>
<dbReference type="PANTHER" id="PTHR30213">
    <property type="entry name" value="INNER MEMBRANE PROTEIN YHJD"/>
    <property type="match status" value="1"/>
</dbReference>
<feature type="region of interest" description="Disordered" evidence="6">
    <location>
        <begin position="1"/>
        <end position="31"/>
    </location>
</feature>
<dbReference type="EMBL" id="RCUY01000014">
    <property type="protein sequence ID" value="RLP79866.1"/>
    <property type="molecule type" value="Genomic_DNA"/>
</dbReference>
<accession>A0A3L7AHA9</accession>
<evidence type="ECO:0000256" key="5">
    <source>
        <dbReference type="ARBA" id="ARBA00023136"/>
    </source>
</evidence>
<evidence type="ECO:0000256" key="2">
    <source>
        <dbReference type="ARBA" id="ARBA00022475"/>
    </source>
</evidence>
<feature type="transmembrane region" description="Helical" evidence="7">
    <location>
        <begin position="87"/>
        <end position="107"/>
    </location>
</feature>
<feature type="transmembrane region" description="Helical" evidence="7">
    <location>
        <begin position="198"/>
        <end position="217"/>
    </location>
</feature>
<name>A0A3L7AHA9_9MICO</name>
<evidence type="ECO:0000256" key="1">
    <source>
        <dbReference type="ARBA" id="ARBA00004651"/>
    </source>
</evidence>
<gene>
    <name evidence="8" type="ORF">D9V34_15085</name>
</gene>
<comment type="caution">
    <text evidence="8">The sequence shown here is derived from an EMBL/GenBank/DDBJ whole genome shotgun (WGS) entry which is preliminary data.</text>
</comment>
<dbReference type="GO" id="GO:0005886">
    <property type="term" value="C:plasma membrane"/>
    <property type="evidence" value="ECO:0007669"/>
    <property type="project" value="UniProtKB-SubCell"/>
</dbReference>
<sequence>MSSRPRRASRGQRLAEKNARKASSKREASFSETIRNSDNALVQRFEKPLERAGEAVDTVTRTRVVRTVMRYNEADGNLLSSGMSFQAVFAVFAALYVGFAVAGLWLIGNEELFSNLVHIINNAVPGLIGTNGGSGIIKEDQILAIARVNVFGWTGAIALVGLLFTAIAWLSSTRQALRSIFHLPRAEGNFFLQKAKDLGLALAFGVLLVLSAAANMLSTQAVTWVLSLIGISDESFWGRASVSLIGLVAGLLLNFITLSALYRVLARIPIPLPDLFMGSFFGALALTALSVAGGAVLGGASRNPLLATFAVFIGLLIWFNFVCRVILIAGAWIAEGLERKGVVLIEQSERERLEDLADARELIARTTFDEAVAAARAARGPAKLVARARAERARKELRTLRAERRGR</sequence>